<proteinExistence type="predicted"/>
<dbReference type="SUPFAM" id="SSF57603">
    <property type="entry name" value="FnI-like domain"/>
    <property type="match status" value="6"/>
</dbReference>
<dbReference type="Pfam" id="PF00219">
    <property type="entry name" value="IGFBP"/>
    <property type="match status" value="1"/>
</dbReference>
<keyword evidence="3" id="KW-0677">Repeat</keyword>
<dbReference type="InterPro" id="IPR052624">
    <property type="entry name" value="CRIM1"/>
</dbReference>
<dbReference type="InterPro" id="IPR011061">
    <property type="entry name" value="Hirudin/antistatin"/>
</dbReference>
<feature type="domain" description="IGFBP N-terminal" evidence="9">
    <location>
        <begin position="77"/>
        <end position="156"/>
    </location>
</feature>
<feature type="domain" description="VWFC" evidence="7">
    <location>
        <begin position="722"/>
        <end position="781"/>
    </location>
</feature>
<feature type="domain" description="VWFC" evidence="7">
    <location>
        <begin position="577"/>
        <end position="634"/>
    </location>
</feature>
<keyword evidence="2" id="KW-0732">Signal</keyword>
<feature type="domain" description="VWFC" evidence="7">
    <location>
        <begin position="318"/>
        <end position="380"/>
    </location>
</feature>
<dbReference type="Proteomes" id="UP000005408">
    <property type="component" value="Unassembled WGS sequence"/>
</dbReference>
<feature type="domain" description="Antistasin-like" evidence="8">
    <location>
        <begin position="535"/>
        <end position="560"/>
    </location>
</feature>
<evidence type="ECO:0000313" key="10">
    <source>
        <dbReference type="EnsemblMetazoa" id="G11972.1:cds"/>
    </source>
</evidence>
<keyword evidence="11" id="KW-1185">Reference proteome</keyword>
<reference evidence="10" key="1">
    <citation type="submission" date="2022-08" db="UniProtKB">
        <authorList>
            <consortium name="EnsemblMetazoa"/>
        </authorList>
    </citation>
    <scope>IDENTIFICATION</scope>
    <source>
        <strain evidence="10">05x7-T-G4-1.051#20</strain>
    </source>
</reference>
<keyword evidence="1" id="KW-0646">Protease inhibitor</keyword>
<evidence type="ECO:0000256" key="1">
    <source>
        <dbReference type="ARBA" id="ARBA00022690"/>
    </source>
</evidence>
<dbReference type="Pfam" id="PF23334">
    <property type="entry name" value="VWC2L_2nd"/>
    <property type="match status" value="1"/>
</dbReference>
<feature type="transmembrane region" description="Helical" evidence="6">
    <location>
        <begin position="879"/>
        <end position="904"/>
    </location>
</feature>
<evidence type="ECO:0000256" key="6">
    <source>
        <dbReference type="SAM" id="Phobius"/>
    </source>
</evidence>
<sequence length="986" mass="108707">MYRHELRLSLCNSAYWRCLGRFGGSQHMITVSRRVGMRSSLLRGTGDCRLLWDGIVKHVLLLSLFLFGMCLDHAGVNAFLCPSSCDKSACPEPTGCPRGKTLDVCGCCEVCGLDLNATCGGPFGVHGRCGEGLECALSSEVGGRIRGSAIGICREIIPKKCEGVRCDNTIIRTCPVDSTLVQIESKDSCCKVSYQCVCNKNSCRRTTCAPGFESVLHHPAEGHPGSCCDQYVCKLSEKCQSVDCPWIQDLLPECPADSHLLPSVQSKDGCCLQPPGCECDRCPPELCPSGLRVQVLEEGQGTPGQCCSKYRCVNETDLNCRTELTGTEKLYLDGQSWRPDKCVKCTCKRGLTFCKQESCHNVTICPYMESTEGECCPVCKGCMTRSGDIVHNNATWPENDCTICTCINGKAECKSMLCETRCSNPRKVPGQCCPVCDEDESFRQPEQCPDLHKCSLLCPNGLQFTKDGCYMCKCKPANCYLDCKEGYKMNEEGVEICECANPHPVCPSMEDCKKQCTYGLKVSRNGCHKCSCIKCPTFSCSKKCVHGYSVNRQGCKLCKCKDSSRYDITPPTTESRNTCLSVDGQLHEDGDSWHDGCRLCYCYGGQEMCALISCPRPYCSTPVFRLGDCCPSCPGNVILPQSKGTHEMCKSLDGRYFVEGETWHLDNCTQCICHNGSILCETHACPPVLCSYPTILPNSCCPVCKEEDKSLDLIPIHLPQKRTCRSETGGYLYNDGDMWKTNPCQSCTCRNGQVHCFSQVCPTVTCSKSVLRKGSCCPTCLDFSHQKVCMDKGVTYALGEQWLQNNCTKCYCVDGKTMCADLPCPPINCKFMSKVPGKCCPVCVDEETTVEVRTLPKPDPSVIVQVEAKRDPVGSNDEATTTIICVLAVMVIILLLLFAFYFVFKFGRKRSGSKKYSPKGADLENIQPVQVKLLGYETAEKPANPQQSWNADLLAVSRLSDEEKHVNLLSKEFDKTNCVKFDDGIY</sequence>
<dbReference type="GO" id="GO:0005886">
    <property type="term" value="C:plasma membrane"/>
    <property type="evidence" value="ECO:0007669"/>
    <property type="project" value="TreeGrafter"/>
</dbReference>
<evidence type="ECO:0000313" key="11">
    <source>
        <dbReference type="Proteomes" id="UP000005408"/>
    </source>
</evidence>
<keyword evidence="5" id="KW-1015">Disulfide bond</keyword>
<keyword evidence="4" id="KW-0722">Serine protease inhibitor</keyword>
<dbReference type="Gene3D" id="6.20.200.20">
    <property type="match status" value="6"/>
</dbReference>
<keyword evidence="6" id="KW-1133">Transmembrane helix</keyword>
<dbReference type="InterPro" id="IPR004094">
    <property type="entry name" value="Antistasin-like"/>
</dbReference>
<dbReference type="Gene3D" id="4.10.40.20">
    <property type="match status" value="1"/>
</dbReference>
<keyword evidence="6" id="KW-0812">Transmembrane</keyword>
<name>A0A8W8I0T9_MAGGI</name>
<feature type="domain" description="VWFC" evidence="7">
    <location>
        <begin position="787"/>
        <end position="844"/>
    </location>
</feature>
<keyword evidence="6" id="KW-0472">Membrane</keyword>
<dbReference type="PANTHER" id="PTHR46439:SF1">
    <property type="entry name" value="CYSTEINE-RICH MOTOR NEURON 1 PROTEIN"/>
    <property type="match status" value="1"/>
</dbReference>
<dbReference type="PANTHER" id="PTHR46439">
    <property type="entry name" value="CYSTEINE-RICH MOTOR NEURON 1 PROTEIN"/>
    <property type="match status" value="1"/>
</dbReference>
<dbReference type="PROSITE" id="PS50184">
    <property type="entry name" value="VWFC_2"/>
    <property type="match status" value="6"/>
</dbReference>
<evidence type="ECO:0000259" key="7">
    <source>
        <dbReference type="PROSITE" id="PS50184"/>
    </source>
</evidence>
<dbReference type="PROSITE" id="PS51323">
    <property type="entry name" value="IGFBP_N_2"/>
    <property type="match status" value="1"/>
</dbReference>
<evidence type="ECO:0000256" key="4">
    <source>
        <dbReference type="ARBA" id="ARBA00022900"/>
    </source>
</evidence>
<dbReference type="InterPro" id="IPR000867">
    <property type="entry name" value="IGFBP-like"/>
</dbReference>
<evidence type="ECO:0000256" key="3">
    <source>
        <dbReference type="ARBA" id="ARBA00022737"/>
    </source>
</evidence>
<dbReference type="SMART" id="SM00215">
    <property type="entry name" value="VWC_out"/>
    <property type="match status" value="3"/>
</dbReference>
<dbReference type="SMART" id="SM00121">
    <property type="entry name" value="IB"/>
    <property type="match status" value="1"/>
</dbReference>
<dbReference type="Pfam" id="PF00093">
    <property type="entry name" value="VWC"/>
    <property type="match status" value="5"/>
</dbReference>
<feature type="domain" description="VWFC" evidence="7">
    <location>
        <begin position="647"/>
        <end position="705"/>
    </location>
</feature>
<dbReference type="GO" id="GO:0004867">
    <property type="term" value="F:serine-type endopeptidase inhibitor activity"/>
    <property type="evidence" value="ECO:0007669"/>
    <property type="project" value="UniProtKB-KW"/>
</dbReference>
<evidence type="ECO:0000256" key="5">
    <source>
        <dbReference type="ARBA" id="ARBA00023157"/>
    </source>
</evidence>
<dbReference type="SMART" id="SM00214">
    <property type="entry name" value="VWC"/>
    <property type="match status" value="6"/>
</dbReference>
<dbReference type="Pfam" id="PF02822">
    <property type="entry name" value="Antistasin"/>
    <property type="match status" value="2"/>
</dbReference>
<organism evidence="10 11">
    <name type="scientific">Magallana gigas</name>
    <name type="common">Pacific oyster</name>
    <name type="synonym">Crassostrea gigas</name>
    <dbReference type="NCBI Taxonomy" id="29159"/>
    <lineage>
        <taxon>Eukaryota</taxon>
        <taxon>Metazoa</taxon>
        <taxon>Spiralia</taxon>
        <taxon>Lophotrochozoa</taxon>
        <taxon>Mollusca</taxon>
        <taxon>Bivalvia</taxon>
        <taxon>Autobranchia</taxon>
        <taxon>Pteriomorphia</taxon>
        <taxon>Ostreida</taxon>
        <taxon>Ostreoidea</taxon>
        <taxon>Ostreidae</taxon>
        <taxon>Magallana</taxon>
    </lineage>
</organism>
<dbReference type="SUPFAM" id="SSF57184">
    <property type="entry name" value="Growth factor receptor domain"/>
    <property type="match status" value="1"/>
</dbReference>
<feature type="domain" description="VWFC" evidence="7">
    <location>
        <begin position="380"/>
        <end position="437"/>
    </location>
</feature>
<evidence type="ECO:0000259" key="9">
    <source>
        <dbReference type="PROSITE" id="PS51323"/>
    </source>
</evidence>
<evidence type="ECO:0000256" key="2">
    <source>
        <dbReference type="ARBA" id="ARBA00022729"/>
    </source>
</evidence>
<protein>
    <recommendedName>
        <fullName evidence="12">Cysteine-rich motor neuron 1 protein</fullName>
    </recommendedName>
</protein>
<dbReference type="PROSITE" id="PS01208">
    <property type="entry name" value="VWFC_1"/>
    <property type="match status" value="4"/>
</dbReference>
<dbReference type="InterPro" id="IPR001007">
    <property type="entry name" value="VWF_dom"/>
</dbReference>
<feature type="domain" description="Antistasin-like" evidence="8">
    <location>
        <begin position="448"/>
        <end position="474"/>
    </location>
</feature>
<dbReference type="PROSITE" id="PS51252">
    <property type="entry name" value="ANTISTASIN"/>
    <property type="match status" value="2"/>
</dbReference>
<dbReference type="Gene3D" id="2.10.22.10">
    <property type="entry name" value="Antistasin, domain 1"/>
    <property type="match status" value="1"/>
</dbReference>
<dbReference type="EnsemblMetazoa" id="G11972.1">
    <property type="protein sequence ID" value="G11972.1:cds"/>
    <property type="gene ID" value="G11972"/>
</dbReference>
<dbReference type="InterPro" id="IPR009030">
    <property type="entry name" value="Growth_fac_rcpt_cys_sf"/>
</dbReference>
<dbReference type="GO" id="GO:0005576">
    <property type="term" value="C:extracellular region"/>
    <property type="evidence" value="ECO:0007669"/>
    <property type="project" value="InterPro"/>
</dbReference>
<evidence type="ECO:0008006" key="12">
    <source>
        <dbReference type="Google" id="ProtNLM"/>
    </source>
</evidence>
<dbReference type="SUPFAM" id="SSF57262">
    <property type="entry name" value="Leech antihemostatic proteins"/>
    <property type="match status" value="1"/>
</dbReference>
<accession>A0A8W8I0T9</accession>
<dbReference type="AlphaFoldDB" id="A0A8W8I0T9"/>
<evidence type="ECO:0000259" key="8">
    <source>
        <dbReference type="PROSITE" id="PS51252"/>
    </source>
</evidence>